<dbReference type="EMBL" id="UINC01131014">
    <property type="protein sequence ID" value="SVD12460.1"/>
    <property type="molecule type" value="Genomic_DNA"/>
</dbReference>
<feature type="non-terminal residue" evidence="1">
    <location>
        <position position="45"/>
    </location>
</feature>
<accession>A0A382SR78</accession>
<reference evidence="1" key="1">
    <citation type="submission" date="2018-05" db="EMBL/GenBank/DDBJ databases">
        <authorList>
            <person name="Lanie J.A."/>
            <person name="Ng W.-L."/>
            <person name="Kazmierczak K.M."/>
            <person name="Andrzejewski T.M."/>
            <person name="Davidsen T.M."/>
            <person name="Wayne K.J."/>
            <person name="Tettelin H."/>
            <person name="Glass J.I."/>
            <person name="Rusch D."/>
            <person name="Podicherti R."/>
            <person name="Tsui H.-C.T."/>
            <person name="Winkler M.E."/>
        </authorList>
    </citation>
    <scope>NUCLEOTIDE SEQUENCE</scope>
</reference>
<dbReference type="InterPro" id="IPR029017">
    <property type="entry name" value="Enolase-like_N"/>
</dbReference>
<organism evidence="1">
    <name type="scientific">marine metagenome</name>
    <dbReference type="NCBI Taxonomy" id="408172"/>
    <lineage>
        <taxon>unclassified sequences</taxon>
        <taxon>metagenomes</taxon>
        <taxon>ecological metagenomes</taxon>
    </lineage>
</organism>
<gene>
    <name evidence="1" type="ORF">METZ01_LOCUS365314</name>
</gene>
<evidence type="ECO:0008006" key="2">
    <source>
        <dbReference type="Google" id="ProtNLM"/>
    </source>
</evidence>
<evidence type="ECO:0000313" key="1">
    <source>
        <dbReference type="EMBL" id="SVD12460.1"/>
    </source>
</evidence>
<name>A0A382SR78_9ZZZZ</name>
<dbReference type="AlphaFoldDB" id="A0A382SR78"/>
<sequence length="45" mass="4957">MKITDVETYVLLADNYDPNLTSSAQDTCLVIIKTDEGIEGYGECD</sequence>
<proteinExistence type="predicted"/>
<dbReference type="SUPFAM" id="SSF54826">
    <property type="entry name" value="Enolase N-terminal domain-like"/>
    <property type="match status" value="1"/>
</dbReference>
<protein>
    <recommendedName>
        <fullName evidence="2">Mandelate racemase/muconate lactonizing enzyme N-terminal domain-containing protein</fullName>
    </recommendedName>
</protein>
<dbReference type="Gene3D" id="3.30.390.10">
    <property type="entry name" value="Enolase-like, N-terminal domain"/>
    <property type="match status" value="1"/>
</dbReference>